<evidence type="ECO:0000313" key="1">
    <source>
        <dbReference type="EMBL" id="CAD7276433.1"/>
    </source>
</evidence>
<dbReference type="AlphaFoldDB" id="A0A7R9BL03"/>
<evidence type="ECO:0008006" key="3">
    <source>
        <dbReference type="Google" id="ProtNLM"/>
    </source>
</evidence>
<dbReference type="Proteomes" id="UP000678499">
    <property type="component" value="Unassembled WGS sequence"/>
</dbReference>
<dbReference type="OrthoDB" id="8049355at2759"/>
<dbReference type="Gene3D" id="2.60.40.10">
    <property type="entry name" value="Immunoglobulins"/>
    <property type="match status" value="1"/>
</dbReference>
<evidence type="ECO:0000313" key="2">
    <source>
        <dbReference type="Proteomes" id="UP000678499"/>
    </source>
</evidence>
<accession>A0A7R9BL03</accession>
<dbReference type="SUPFAM" id="SSF48726">
    <property type="entry name" value="Immunoglobulin"/>
    <property type="match status" value="1"/>
</dbReference>
<sequence length="246" mass="27705">MRQRDQHIMAVDNITFISDNRFEPELDPGTKTWYLNVYSASVADAGVYECQLSTNPKKSLPIRLHVSECQIKAEMSFVQHLLDVSSSKRHRFNFLAVEMTRVYVYYEDKSGDFFPGPSLGSTKIDQVLPTSRMIEEAWRVLPNWILAKVIIGKKVAEVGDRLNEGRVGPSGTPNPGPIFLAGNHVPVTCLTMTGNNHRLPSKNRGFRINRLNREQPWAGGKSASFATDVCHSELEQFRSQPEGNEN</sequence>
<reference evidence="1" key="1">
    <citation type="submission" date="2020-11" db="EMBL/GenBank/DDBJ databases">
        <authorList>
            <person name="Tran Van P."/>
        </authorList>
    </citation>
    <scope>NUCLEOTIDE SEQUENCE</scope>
</reference>
<dbReference type="GO" id="GO:0050808">
    <property type="term" value="P:synapse organization"/>
    <property type="evidence" value="ECO:0007669"/>
    <property type="project" value="TreeGrafter"/>
</dbReference>
<dbReference type="InterPro" id="IPR037448">
    <property type="entry name" value="Zig-8"/>
</dbReference>
<dbReference type="GO" id="GO:0032589">
    <property type="term" value="C:neuron projection membrane"/>
    <property type="evidence" value="ECO:0007669"/>
    <property type="project" value="TreeGrafter"/>
</dbReference>
<dbReference type="PANTHER" id="PTHR23279">
    <property type="entry name" value="DEFECTIVE PROBOSCIS EXTENSION RESPONSE DPR -RELATED"/>
    <property type="match status" value="1"/>
</dbReference>
<name>A0A7R9BL03_9CRUS</name>
<organism evidence="1">
    <name type="scientific">Notodromas monacha</name>
    <dbReference type="NCBI Taxonomy" id="399045"/>
    <lineage>
        <taxon>Eukaryota</taxon>
        <taxon>Metazoa</taxon>
        <taxon>Ecdysozoa</taxon>
        <taxon>Arthropoda</taxon>
        <taxon>Crustacea</taxon>
        <taxon>Oligostraca</taxon>
        <taxon>Ostracoda</taxon>
        <taxon>Podocopa</taxon>
        <taxon>Podocopida</taxon>
        <taxon>Cypridocopina</taxon>
        <taxon>Cypridoidea</taxon>
        <taxon>Cyprididae</taxon>
        <taxon>Notodromas</taxon>
    </lineage>
</organism>
<gene>
    <name evidence="1" type="ORF">NMOB1V02_LOCUS4198</name>
</gene>
<proteinExistence type="predicted"/>
<dbReference type="InterPro" id="IPR036179">
    <property type="entry name" value="Ig-like_dom_sf"/>
</dbReference>
<keyword evidence="2" id="KW-1185">Reference proteome</keyword>
<dbReference type="InterPro" id="IPR013783">
    <property type="entry name" value="Ig-like_fold"/>
</dbReference>
<dbReference type="PANTHER" id="PTHR23279:SF46">
    <property type="entry name" value="DEFECTIVE PROBOSCIS EXTENSION RESPONSE 10, ISOFORM A-RELATED"/>
    <property type="match status" value="1"/>
</dbReference>
<dbReference type="EMBL" id="CAJPEX010000626">
    <property type="protein sequence ID" value="CAG0916585.1"/>
    <property type="molecule type" value="Genomic_DNA"/>
</dbReference>
<dbReference type="EMBL" id="OA882663">
    <property type="protein sequence ID" value="CAD7276433.1"/>
    <property type="molecule type" value="Genomic_DNA"/>
</dbReference>
<protein>
    <recommendedName>
        <fullName evidence="3">Ig-like domain-containing protein</fullName>
    </recommendedName>
</protein>